<sequence>MESKLHRLIACCCADKRYRNCVNMLLCIVSLAMIYRLGYVAGKFIYYVQQNFFP</sequence>
<organism evidence="2 3">
    <name type="scientific">Parabacteroides johnsonii CL02T12C29</name>
    <dbReference type="NCBI Taxonomy" id="999419"/>
    <lineage>
        <taxon>Bacteria</taxon>
        <taxon>Pseudomonadati</taxon>
        <taxon>Bacteroidota</taxon>
        <taxon>Bacteroidia</taxon>
        <taxon>Bacteroidales</taxon>
        <taxon>Tannerellaceae</taxon>
        <taxon>Parabacteroides</taxon>
    </lineage>
</organism>
<accession>K5Z6L3</accession>
<dbReference type="EMBL" id="AGZP01000015">
    <property type="protein sequence ID" value="EKN11209.1"/>
    <property type="molecule type" value="Genomic_DNA"/>
</dbReference>
<name>K5Z6L3_9BACT</name>
<reference evidence="2 3" key="1">
    <citation type="submission" date="2012-02" db="EMBL/GenBank/DDBJ databases">
        <title>The Genome Sequence of Parabacteroides johnsonii CL02T12C29.</title>
        <authorList>
            <consortium name="The Broad Institute Genome Sequencing Platform"/>
            <person name="Earl A."/>
            <person name="Ward D."/>
            <person name="Feldgarden M."/>
            <person name="Gevers D."/>
            <person name="Zitomersky N.L."/>
            <person name="Coyne M.J."/>
            <person name="Comstock L.E."/>
            <person name="Young S.K."/>
            <person name="Zeng Q."/>
            <person name="Gargeya S."/>
            <person name="Fitzgerald M."/>
            <person name="Haas B."/>
            <person name="Abouelleil A."/>
            <person name="Alvarado L."/>
            <person name="Arachchi H.M."/>
            <person name="Berlin A."/>
            <person name="Chapman S.B."/>
            <person name="Gearin G."/>
            <person name="Goldberg J."/>
            <person name="Griggs A."/>
            <person name="Gujja S."/>
            <person name="Hansen M."/>
            <person name="Heiman D."/>
            <person name="Howarth C."/>
            <person name="Larimer J."/>
            <person name="Lui A."/>
            <person name="MacDonald P.J.P."/>
            <person name="McCowen C."/>
            <person name="Montmayeur A."/>
            <person name="Murphy C."/>
            <person name="Neiman D."/>
            <person name="Pearson M."/>
            <person name="Priest M."/>
            <person name="Roberts A."/>
            <person name="Saif S."/>
            <person name="Shea T."/>
            <person name="Sisk P."/>
            <person name="Stolte C."/>
            <person name="Sykes S."/>
            <person name="Wortman J."/>
            <person name="Nusbaum C."/>
            <person name="Birren B."/>
        </authorList>
    </citation>
    <scope>NUCLEOTIDE SEQUENCE [LARGE SCALE GENOMIC DNA]</scope>
    <source>
        <strain evidence="2 3">CL02T12C29</strain>
    </source>
</reference>
<keyword evidence="1" id="KW-0812">Transmembrane</keyword>
<comment type="caution">
    <text evidence="2">The sequence shown here is derived from an EMBL/GenBank/DDBJ whole genome shotgun (WGS) entry which is preliminary data.</text>
</comment>
<feature type="transmembrane region" description="Helical" evidence="1">
    <location>
        <begin position="21"/>
        <end position="48"/>
    </location>
</feature>
<dbReference type="AlphaFoldDB" id="K5Z6L3"/>
<gene>
    <name evidence="2" type="ORF">HMPREF1077_01467</name>
</gene>
<keyword evidence="1" id="KW-0472">Membrane</keyword>
<evidence type="ECO:0000256" key="1">
    <source>
        <dbReference type="SAM" id="Phobius"/>
    </source>
</evidence>
<proteinExistence type="predicted"/>
<dbReference type="HOGENOM" id="CLU_3046231_0_0_10"/>
<protein>
    <submittedName>
        <fullName evidence="2">Uncharacterized protein</fullName>
    </submittedName>
</protein>
<evidence type="ECO:0000313" key="2">
    <source>
        <dbReference type="EMBL" id="EKN11209.1"/>
    </source>
</evidence>
<keyword evidence="1" id="KW-1133">Transmembrane helix</keyword>
<dbReference type="Proteomes" id="UP000001218">
    <property type="component" value="Unassembled WGS sequence"/>
</dbReference>
<evidence type="ECO:0000313" key="3">
    <source>
        <dbReference type="Proteomes" id="UP000001218"/>
    </source>
</evidence>